<feature type="transmembrane region" description="Helical" evidence="6">
    <location>
        <begin position="298"/>
        <end position="318"/>
    </location>
</feature>
<dbReference type="InterPro" id="IPR011701">
    <property type="entry name" value="MFS"/>
</dbReference>
<dbReference type="RefSeq" id="WP_053341687.1">
    <property type="nucleotide sequence ID" value="NZ_JACBBZ010000010.1"/>
</dbReference>
<keyword evidence="2" id="KW-0813">Transport</keyword>
<name>A0A0M1LU21_CLOBO</name>
<accession>A0A0M1LU21</accession>
<feature type="transmembrane region" description="Helical" evidence="6">
    <location>
        <begin position="357"/>
        <end position="377"/>
    </location>
</feature>
<proteinExistence type="predicted"/>
<dbReference type="OrthoDB" id="9770492at2"/>
<feature type="transmembrane region" description="Helical" evidence="6">
    <location>
        <begin position="67"/>
        <end position="88"/>
    </location>
</feature>
<gene>
    <name evidence="8" type="ORF">FC774_01750</name>
    <name evidence="9" type="ORF">FDB51_08350</name>
</gene>
<feature type="transmembrane region" description="Helical" evidence="6">
    <location>
        <begin position="159"/>
        <end position="177"/>
    </location>
</feature>
<dbReference type="GO" id="GO:0022857">
    <property type="term" value="F:transmembrane transporter activity"/>
    <property type="evidence" value="ECO:0007669"/>
    <property type="project" value="InterPro"/>
</dbReference>
<dbReference type="SUPFAM" id="SSF103473">
    <property type="entry name" value="MFS general substrate transporter"/>
    <property type="match status" value="1"/>
</dbReference>
<evidence type="ECO:0000256" key="2">
    <source>
        <dbReference type="ARBA" id="ARBA00022448"/>
    </source>
</evidence>
<dbReference type="GO" id="GO:0005886">
    <property type="term" value="C:plasma membrane"/>
    <property type="evidence" value="ECO:0007669"/>
    <property type="project" value="UniProtKB-SubCell"/>
</dbReference>
<feature type="transmembrane region" description="Helical" evidence="6">
    <location>
        <begin position="242"/>
        <end position="262"/>
    </location>
</feature>
<evidence type="ECO:0000256" key="6">
    <source>
        <dbReference type="SAM" id="Phobius"/>
    </source>
</evidence>
<dbReference type="Pfam" id="PF07690">
    <property type="entry name" value="MFS_1"/>
    <property type="match status" value="1"/>
</dbReference>
<protein>
    <submittedName>
        <fullName evidence="9">MFS transporter</fullName>
    </submittedName>
</protein>
<dbReference type="PROSITE" id="PS50850">
    <property type="entry name" value="MFS"/>
    <property type="match status" value="1"/>
</dbReference>
<evidence type="ECO:0000313" key="11">
    <source>
        <dbReference type="Proteomes" id="UP000476820"/>
    </source>
</evidence>
<feature type="transmembrane region" description="Helical" evidence="6">
    <location>
        <begin position="94"/>
        <end position="111"/>
    </location>
</feature>
<dbReference type="EMBL" id="SWOV01000003">
    <property type="protein sequence ID" value="NFF86635.1"/>
    <property type="molecule type" value="Genomic_DNA"/>
</dbReference>
<feature type="transmembrane region" description="Helical" evidence="6">
    <location>
        <begin position="36"/>
        <end position="55"/>
    </location>
</feature>
<feature type="transmembrane region" description="Helical" evidence="6">
    <location>
        <begin position="215"/>
        <end position="236"/>
    </location>
</feature>
<keyword evidence="3 6" id="KW-0812">Transmembrane</keyword>
<sequence>MNKKFIRLFAAGHLVTDIYQGALPAMLPFLISEKNLSYAAAAFLIFAANASSSIIQPLFGIYADKISLPWALGTGVLLGGIGIGVSGVTSSYNMIFSLVALSGVGIALYHPEGARLTNKFSGENKTTGVSQFAAGGNIGFAVGPIITTVILSILGLKGTIVLCIPAIIMGLILLYEARYFSKNENELVNERECIRNKGEVKADQWGAFGRLTLTLLCRSTVFFGLNTFLALYFVHVLNQSEVHGSIALSTLIVVGAVGTLFSGKLADKSGNKKVIILGYSCLVPLLICFLSIKNPIIVTIILIPLGFFLYMPYSPMIALGQKYLPNHVGLASGVTMGLGVTMGGVVSPILGWVSDNYGIHTALCTLIAMPIFAVILARKLPVCNEELENDKMQENVQSNTKKLSNKSLNLQK</sequence>
<evidence type="ECO:0000313" key="9">
    <source>
        <dbReference type="EMBL" id="NFN35140.1"/>
    </source>
</evidence>
<dbReference type="Gene3D" id="1.20.1250.20">
    <property type="entry name" value="MFS general substrate transporter like domains"/>
    <property type="match status" value="2"/>
</dbReference>
<evidence type="ECO:0000256" key="1">
    <source>
        <dbReference type="ARBA" id="ARBA00004651"/>
    </source>
</evidence>
<evidence type="ECO:0000313" key="10">
    <source>
        <dbReference type="Proteomes" id="UP000473681"/>
    </source>
</evidence>
<comment type="caution">
    <text evidence="9">The sequence shown here is derived from an EMBL/GenBank/DDBJ whole genome shotgun (WGS) entry which is preliminary data.</text>
</comment>
<evidence type="ECO:0000256" key="3">
    <source>
        <dbReference type="ARBA" id="ARBA00022692"/>
    </source>
</evidence>
<feature type="domain" description="Major facilitator superfamily (MFS) profile" evidence="7">
    <location>
        <begin position="5"/>
        <end position="385"/>
    </location>
</feature>
<feature type="transmembrane region" description="Helical" evidence="6">
    <location>
        <begin position="330"/>
        <end position="351"/>
    </location>
</feature>
<dbReference type="Proteomes" id="UP000473681">
    <property type="component" value="Unassembled WGS sequence"/>
</dbReference>
<organism evidence="9 10">
    <name type="scientific">Clostridium botulinum</name>
    <dbReference type="NCBI Taxonomy" id="1491"/>
    <lineage>
        <taxon>Bacteria</taxon>
        <taxon>Bacillati</taxon>
        <taxon>Bacillota</taxon>
        <taxon>Clostridia</taxon>
        <taxon>Eubacteriales</taxon>
        <taxon>Clostridiaceae</taxon>
        <taxon>Clostridium</taxon>
    </lineage>
</organism>
<dbReference type="PANTHER" id="PTHR43129">
    <property type="entry name" value="FOSMIDOMYCIN RESISTANCE PROTEIN"/>
    <property type="match status" value="1"/>
</dbReference>
<keyword evidence="5 6" id="KW-0472">Membrane</keyword>
<keyword evidence="4 6" id="KW-1133">Transmembrane helix</keyword>
<dbReference type="InterPro" id="IPR020846">
    <property type="entry name" value="MFS_dom"/>
</dbReference>
<dbReference type="EMBL" id="SWVK01000009">
    <property type="protein sequence ID" value="NFN35140.1"/>
    <property type="molecule type" value="Genomic_DNA"/>
</dbReference>
<feature type="transmembrane region" description="Helical" evidence="6">
    <location>
        <begin position="132"/>
        <end position="153"/>
    </location>
</feature>
<dbReference type="InterPro" id="IPR036259">
    <property type="entry name" value="MFS_trans_sf"/>
</dbReference>
<evidence type="ECO:0000256" key="4">
    <source>
        <dbReference type="ARBA" id="ARBA00022989"/>
    </source>
</evidence>
<comment type="subcellular location">
    <subcellularLocation>
        <location evidence="1">Cell membrane</location>
        <topology evidence="1">Multi-pass membrane protein</topology>
    </subcellularLocation>
</comment>
<evidence type="ECO:0000256" key="5">
    <source>
        <dbReference type="ARBA" id="ARBA00023136"/>
    </source>
</evidence>
<dbReference type="CDD" id="cd17478">
    <property type="entry name" value="MFS_FsR"/>
    <property type="match status" value="1"/>
</dbReference>
<evidence type="ECO:0000313" key="8">
    <source>
        <dbReference type="EMBL" id="NFF86635.1"/>
    </source>
</evidence>
<dbReference type="PANTHER" id="PTHR43129:SF1">
    <property type="entry name" value="FOSMIDOMYCIN RESISTANCE PROTEIN"/>
    <property type="match status" value="1"/>
</dbReference>
<reference evidence="10 11" key="1">
    <citation type="submission" date="2019-04" db="EMBL/GenBank/DDBJ databases">
        <title>Genome sequencing of Clostridium botulinum Groups I-IV and Clostridium butyricum.</title>
        <authorList>
            <person name="Brunt J."/>
            <person name="Van Vliet A.H.M."/>
            <person name="Stringer S.C."/>
            <person name="Carter A.T."/>
            <person name="Peck M.W."/>
        </authorList>
    </citation>
    <scope>NUCLEOTIDE SEQUENCE [LARGE SCALE GENOMIC DNA]</scope>
    <source>
        <strain evidence="8 11">1605</strain>
        <strain evidence="9 10">CB-K-33E</strain>
    </source>
</reference>
<feature type="transmembrane region" description="Helical" evidence="6">
    <location>
        <begin position="274"/>
        <end position="292"/>
    </location>
</feature>
<evidence type="ECO:0000259" key="7">
    <source>
        <dbReference type="PROSITE" id="PS50850"/>
    </source>
</evidence>
<dbReference type="AlphaFoldDB" id="A0A0M1LU21"/>
<dbReference type="Proteomes" id="UP000476820">
    <property type="component" value="Unassembled WGS sequence"/>
</dbReference>